<dbReference type="SMART" id="SM00943">
    <property type="entry name" value="Prim-Pol"/>
    <property type="match status" value="1"/>
</dbReference>
<reference evidence="2" key="1">
    <citation type="journal article" date="2015" name="Nature">
        <title>Complex archaea that bridge the gap between prokaryotes and eukaryotes.</title>
        <authorList>
            <person name="Spang A."/>
            <person name="Saw J.H."/>
            <person name="Jorgensen S.L."/>
            <person name="Zaremba-Niedzwiedzka K."/>
            <person name="Martijn J."/>
            <person name="Lind A.E."/>
            <person name="van Eijk R."/>
            <person name="Schleper C."/>
            <person name="Guy L."/>
            <person name="Ettema T.J."/>
        </authorList>
    </citation>
    <scope>NUCLEOTIDE SEQUENCE</scope>
</reference>
<dbReference type="InterPro" id="IPR015330">
    <property type="entry name" value="DNA_primase/pol_bifunc_N"/>
</dbReference>
<dbReference type="SUPFAM" id="SSF56747">
    <property type="entry name" value="Prim-pol domain"/>
    <property type="match status" value="1"/>
</dbReference>
<evidence type="ECO:0000259" key="1">
    <source>
        <dbReference type="SMART" id="SM00943"/>
    </source>
</evidence>
<comment type="caution">
    <text evidence="2">The sequence shown here is derived from an EMBL/GenBank/DDBJ whole genome shotgun (WGS) entry which is preliminary data.</text>
</comment>
<name>A0A0F9PUM7_9ZZZZ</name>
<protein>
    <recommendedName>
        <fullName evidence="1">DNA primase/polymerase bifunctional N-terminal domain-containing protein</fullName>
    </recommendedName>
</protein>
<feature type="domain" description="DNA primase/polymerase bifunctional N-terminal" evidence="1">
    <location>
        <begin position="14"/>
        <end position="166"/>
    </location>
</feature>
<dbReference type="Pfam" id="PF09250">
    <property type="entry name" value="Prim-Pol"/>
    <property type="match status" value="1"/>
</dbReference>
<organism evidence="2">
    <name type="scientific">marine sediment metagenome</name>
    <dbReference type="NCBI Taxonomy" id="412755"/>
    <lineage>
        <taxon>unclassified sequences</taxon>
        <taxon>metagenomes</taxon>
        <taxon>ecological metagenomes</taxon>
    </lineage>
</organism>
<evidence type="ECO:0000313" key="2">
    <source>
        <dbReference type="EMBL" id="KKN33889.1"/>
    </source>
</evidence>
<dbReference type="AlphaFoldDB" id="A0A0F9PUM7"/>
<accession>A0A0F9PUM7</accession>
<gene>
    <name evidence="2" type="ORF">LCGC14_0799120</name>
</gene>
<proteinExistence type="predicted"/>
<sequence length="700" mass="79485">MANNKTGFDATQTALDWRKLDVYCVPLRPRSKRPKNTHWTQLRLEGAKLKQAFKVGDNIGALWGEPSKHATDLDLDLEEACLVAPHILPETFIYGRRDKMRSHYVYRCPGAETKKWQIGRGSEIGTVVEIRSTGAQSVLPPSIHPDGDRYHIENDVEFFDISKAELERFGDEIAIAAIFTRFYPETGSRHDYVHACTGTLCHAEWSDEKVRRVMAAVLSVVQLQDDELKDRLGSVVNTIEHYKIGDRVQGFRSLETWMEMPVITQLRRWCTSGAKIDRLLIPPPITLRAASDKDFDESWLKVDGLVGQVTAWAGKSSYVQQPMFDLSVGIMCTALASCNNYLVDGWDTPLQPYLMITAPTGDGKNAVLSAVQRFSHEIDLGDYVYRGFQSYYAMLDELAESPNMACWLWDEAARHMANAKHAGSVDFQTLSHVISLYGQASEWVPGTPGRKQTIPPLEHPFLLVLATAQPDQLMDALTSAAEETGFTNRFILVDSGEAFPPRNRKRSKTFPSAIKKHGRLLRDHEPMEGEFTRIKWADTKTWAMFDEFEEMSRRRTHRGEKAWARANQNALILAGIAAVGIDPARPEITQDLARWALELVTWSTDRWADKIRLSGGETINEKESFHVEQRIRDPRKYAKSAQSKVHQDLITKGFMPHSVLLRLCRKIQRQRLEQILDDLHDAEIVGSNQDENGNIYYFAR</sequence>
<dbReference type="EMBL" id="LAZR01002143">
    <property type="protein sequence ID" value="KKN33889.1"/>
    <property type="molecule type" value="Genomic_DNA"/>
</dbReference>